<protein>
    <submittedName>
        <fullName evidence="2">Uncharacterized protein</fullName>
    </submittedName>
</protein>
<dbReference type="AlphaFoldDB" id="A0A8G2CMY2"/>
<evidence type="ECO:0000313" key="2">
    <source>
        <dbReference type="EMBL" id="SIR33441.1"/>
    </source>
</evidence>
<feature type="region of interest" description="Disordered" evidence="1">
    <location>
        <begin position="37"/>
        <end position="80"/>
    </location>
</feature>
<evidence type="ECO:0000313" key="3">
    <source>
        <dbReference type="Proteomes" id="UP000186308"/>
    </source>
</evidence>
<evidence type="ECO:0000256" key="1">
    <source>
        <dbReference type="SAM" id="MobiDB-lite"/>
    </source>
</evidence>
<accession>A0A8G2CMY2</accession>
<dbReference type="EMBL" id="FTNE01000025">
    <property type="protein sequence ID" value="SIR33441.1"/>
    <property type="molecule type" value="Genomic_DNA"/>
</dbReference>
<dbReference type="RefSeq" id="WP_029312506.1">
    <property type="nucleotide sequence ID" value="NZ_FTNE01000025.1"/>
</dbReference>
<comment type="caution">
    <text evidence="2">The sequence shown here is derived from an EMBL/GenBank/DDBJ whole genome shotgun (WGS) entry which is preliminary data.</text>
</comment>
<proteinExistence type="predicted"/>
<reference evidence="2 3" key="1">
    <citation type="submission" date="2017-01" db="EMBL/GenBank/DDBJ databases">
        <authorList>
            <person name="Varghese N."/>
            <person name="Submissions S."/>
        </authorList>
    </citation>
    <scope>NUCLEOTIDE SEQUENCE [LARGE SCALE GENOMIC DNA]</scope>
    <source>
        <strain evidence="2 3">ATCC 35905</strain>
    </source>
</reference>
<organism evidence="2 3">
    <name type="scientific">Acidiphilium rubrum</name>
    <dbReference type="NCBI Taxonomy" id="526"/>
    <lineage>
        <taxon>Bacteria</taxon>
        <taxon>Pseudomonadati</taxon>
        <taxon>Pseudomonadota</taxon>
        <taxon>Alphaproteobacteria</taxon>
        <taxon>Acetobacterales</taxon>
        <taxon>Acidocellaceae</taxon>
        <taxon>Acidiphilium</taxon>
    </lineage>
</organism>
<name>A0A8G2CMY2_ACIRU</name>
<sequence>MLHEPEPAGSFRPSPIARFIAPPRFTVPPHFTVPSRADQASALRQRQPSESIAIATRPGNQCTTRPSPEPSKKHTKATAHSRVLFVTIS</sequence>
<dbReference type="Proteomes" id="UP000186308">
    <property type="component" value="Unassembled WGS sequence"/>
</dbReference>
<gene>
    <name evidence="2" type="ORF">SAMN05421828_12514</name>
</gene>
<keyword evidence="3" id="KW-1185">Reference proteome</keyword>